<reference evidence="1" key="1">
    <citation type="submission" date="2022-11" db="EMBL/GenBank/DDBJ databases">
        <title>Genome Sequence of Cubamyces cubensis.</title>
        <authorList>
            <person name="Buettner E."/>
        </authorList>
    </citation>
    <scope>NUCLEOTIDE SEQUENCE</scope>
    <source>
        <strain evidence="1">MPL-01</strain>
    </source>
</reference>
<name>A0AAD7TU22_9APHY</name>
<evidence type="ECO:0000313" key="2">
    <source>
        <dbReference type="Proteomes" id="UP001215151"/>
    </source>
</evidence>
<sequence length="545" mass="61290">MATHHALANIDIVDEVFQWFDYELTHGYPLEQTSDFVAGESAGEDVEIERRRSLASAARTCKSFHEPALRVLWRQLESLIPFFSLLPSFTKVQENVEQPFSSWHPRDIYHLPDYVSSHERERLRKYADFVRILYLATPAPTRTQDFTPESWSSMRTLFGDQPIFPNVHILHWSVVSPRTEFPGMMHFVSPTLQQILLNCCYWGSYMDARMPDLRASTWVPLLSSTTAEICLKASRLSQLTVCMGELDASEFITVLSHSHPSTLRGLTVFGPHHLPHINISGFMGLARIVSLERLTLSVVIDHQPGASIPPLDLPNLLEFRIPYCPAPAHMVPYDTITSARLKVLDISKLDYIGMPVLRRVCSGWARAFPALEVLSFRLTGTVWDQPLHTETQPLLSALEPLLTLRQMRSFTLSCVDVPVTVGDAELTAFSEAWPSLVELQVYNMSIPDNSRGSIAGLPGLLSLATNCPMLAALGIGRIVLFPRDLSMLPTGRFDHRLKTLRVRDGLAPDAYHLIRDKLFPVINMRLHKAHLVIDEDGGGGLNKDN</sequence>
<evidence type="ECO:0008006" key="3">
    <source>
        <dbReference type="Google" id="ProtNLM"/>
    </source>
</evidence>
<gene>
    <name evidence="1" type="ORF">ONZ51_g5370</name>
</gene>
<dbReference type="InterPro" id="IPR032675">
    <property type="entry name" value="LRR_dom_sf"/>
</dbReference>
<dbReference type="SUPFAM" id="SSF52047">
    <property type="entry name" value="RNI-like"/>
    <property type="match status" value="1"/>
</dbReference>
<protein>
    <recommendedName>
        <fullName evidence="3">F-box domain-containing protein</fullName>
    </recommendedName>
</protein>
<dbReference type="EMBL" id="JAPEVG010000115">
    <property type="protein sequence ID" value="KAJ8482409.1"/>
    <property type="molecule type" value="Genomic_DNA"/>
</dbReference>
<keyword evidence="2" id="KW-1185">Reference proteome</keyword>
<organism evidence="1 2">
    <name type="scientific">Trametes cubensis</name>
    <dbReference type="NCBI Taxonomy" id="1111947"/>
    <lineage>
        <taxon>Eukaryota</taxon>
        <taxon>Fungi</taxon>
        <taxon>Dikarya</taxon>
        <taxon>Basidiomycota</taxon>
        <taxon>Agaricomycotina</taxon>
        <taxon>Agaricomycetes</taxon>
        <taxon>Polyporales</taxon>
        <taxon>Polyporaceae</taxon>
        <taxon>Trametes</taxon>
    </lineage>
</organism>
<dbReference type="AlphaFoldDB" id="A0AAD7TU22"/>
<comment type="caution">
    <text evidence="1">The sequence shown here is derived from an EMBL/GenBank/DDBJ whole genome shotgun (WGS) entry which is preliminary data.</text>
</comment>
<evidence type="ECO:0000313" key="1">
    <source>
        <dbReference type="EMBL" id="KAJ8482409.1"/>
    </source>
</evidence>
<dbReference type="Gene3D" id="3.80.10.10">
    <property type="entry name" value="Ribonuclease Inhibitor"/>
    <property type="match status" value="1"/>
</dbReference>
<dbReference type="Proteomes" id="UP001215151">
    <property type="component" value="Unassembled WGS sequence"/>
</dbReference>
<accession>A0AAD7TU22</accession>
<proteinExistence type="predicted"/>